<feature type="domain" description="ABC transmembrane type-1" evidence="9">
    <location>
        <begin position="93"/>
        <end position="306"/>
    </location>
</feature>
<dbReference type="SUPFAM" id="SSF161098">
    <property type="entry name" value="MetI-like"/>
    <property type="match status" value="1"/>
</dbReference>
<evidence type="ECO:0000256" key="7">
    <source>
        <dbReference type="RuleBase" id="RU363032"/>
    </source>
</evidence>
<feature type="transmembrane region" description="Helical" evidence="7">
    <location>
        <begin position="35"/>
        <end position="56"/>
    </location>
</feature>
<feature type="transmembrane region" description="Helical" evidence="7">
    <location>
        <begin position="130"/>
        <end position="150"/>
    </location>
</feature>
<feature type="region of interest" description="Disordered" evidence="8">
    <location>
        <begin position="1"/>
        <end position="21"/>
    </location>
</feature>
<evidence type="ECO:0000256" key="3">
    <source>
        <dbReference type="ARBA" id="ARBA00022475"/>
    </source>
</evidence>
<comment type="subcellular location">
    <subcellularLocation>
        <location evidence="1 7">Cell membrane</location>
        <topology evidence="1 7">Multi-pass membrane protein</topology>
    </subcellularLocation>
</comment>
<keyword evidence="3" id="KW-1003">Cell membrane</keyword>
<feature type="transmembrane region" description="Helical" evidence="7">
    <location>
        <begin position="181"/>
        <end position="202"/>
    </location>
</feature>
<reference evidence="10 11" key="1">
    <citation type="submission" date="2024-06" db="EMBL/GenBank/DDBJ databases">
        <title>Genomic Encyclopedia of Type Strains, Phase IV (KMG-IV): sequencing the most valuable type-strain genomes for metagenomic binning, comparative biology and taxonomic classification.</title>
        <authorList>
            <person name="Goeker M."/>
        </authorList>
    </citation>
    <scope>NUCLEOTIDE SEQUENCE [LARGE SCALE GENOMIC DNA]</scope>
    <source>
        <strain evidence="10 11">DSM 100124</strain>
    </source>
</reference>
<evidence type="ECO:0000256" key="4">
    <source>
        <dbReference type="ARBA" id="ARBA00022692"/>
    </source>
</evidence>
<keyword evidence="5 7" id="KW-1133">Transmembrane helix</keyword>
<evidence type="ECO:0000256" key="1">
    <source>
        <dbReference type="ARBA" id="ARBA00004651"/>
    </source>
</evidence>
<comment type="caution">
    <text evidence="10">The sequence shown here is derived from an EMBL/GenBank/DDBJ whole genome shotgun (WGS) entry which is preliminary data.</text>
</comment>
<evidence type="ECO:0000259" key="9">
    <source>
        <dbReference type="PROSITE" id="PS50928"/>
    </source>
</evidence>
<evidence type="ECO:0000256" key="8">
    <source>
        <dbReference type="SAM" id="MobiDB-lite"/>
    </source>
</evidence>
<accession>A0ABV2LFD9</accession>
<gene>
    <name evidence="10" type="ORF">ABID52_000385</name>
</gene>
<feature type="compositionally biased region" description="Polar residues" evidence="8">
    <location>
        <begin position="9"/>
        <end position="21"/>
    </location>
</feature>
<feature type="transmembrane region" description="Helical" evidence="7">
    <location>
        <begin position="285"/>
        <end position="305"/>
    </location>
</feature>
<keyword evidence="11" id="KW-1185">Reference proteome</keyword>
<dbReference type="InterPro" id="IPR000515">
    <property type="entry name" value="MetI-like"/>
</dbReference>
<keyword evidence="2 7" id="KW-0813">Transport</keyword>
<evidence type="ECO:0000256" key="2">
    <source>
        <dbReference type="ARBA" id="ARBA00022448"/>
    </source>
</evidence>
<keyword evidence="10" id="KW-0762">Sugar transport</keyword>
<protein>
    <submittedName>
        <fullName evidence="10">Multiple sugar transport system permease protein</fullName>
    </submittedName>
</protein>
<feature type="transmembrane region" description="Helical" evidence="7">
    <location>
        <begin position="100"/>
        <end position="118"/>
    </location>
</feature>
<dbReference type="CDD" id="cd06261">
    <property type="entry name" value="TM_PBP2"/>
    <property type="match status" value="1"/>
</dbReference>
<dbReference type="EMBL" id="JBEPMP010000001">
    <property type="protein sequence ID" value="MET3726804.1"/>
    <property type="molecule type" value="Genomic_DNA"/>
</dbReference>
<dbReference type="Gene3D" id="1.10.3720.10">
    <property type="entry name" value="MetI-like"/>
    <property type="match status" value="1"/>
</dbReference>
<sequence length="317" mass="35984">MAQPATDLNKPNRNHLQNKPSMSAQFKKSWKKNKLVYIVLIPVFIHFAIFQGLPLIGSLFLSFMNWPIIGEPKFIGLANWKAVLHDEMAWKSLYNTTLFTLYYVVPTMALGLILASFLHMGLWGNKIFKGIFFLPVVTSFVVIAGIWAWLFNGNDYGVVNYVLSWFGFESVSFFSSKKMALITLAFLSVFKVAGSTMIYYLAGLNSIPRHLYESASIDGATGWKSFWLITFPLLKPTHFYVAIFTTIGSFQVFDSAYLLTGGGPDYSTTTIVYYMYTVAFTSLRLGYASVLAYILFMIILVISLIQRKYFGKEVSYY</sequence>
<organism evidence="10 11">
    <name type="scientific">Fictibacillus halophilus</name>
    <dbReference type="NCBI Taxonomy" id="1610490"/>
    <lineage>
        <taxon>Bacteria</taxon>
        <taxon>Bacillati</taxon>
        <taxon>Bacillota</taxon>
        <taxon>Bacilli</taxon>
        <taxon>Bacillales</taxon>
        <taxon>Fictibacillaceae</taxon>
        <taxon>Fictibacillus</taxon>
    </lineage>
</organism>
<name>A0ABV2LFD9_9BACL</name>
<evidence type="ECO:0000256" key="6">
    <source>
        <dbReference type="ARBA" id="ARBA00023136"/>
    </source>
</evidence>
<dbReference type="Proteomes" id="UP001549097">
    <property type="component" value="Unassembled WGS sequence"/>
</dbReference>
<proteinExistence type="inferred from homology"/>
<keyword evidence="6 7" id="KW-0472">Membrane</keyword>
<evidence type="ECO:0000313" key="11">
    <source>
        <dbReference type="Proteomes" id="UP001549097"/>
    </source>
</evidence>
<dbReference type="PANTHER" id="PTHR30193">
    <property type="entry name" value="ABC TRANSPORTER PERMEASE PROTEIN"/>
    <property type="match status" value="1"/>
</dbReference>
<comment type="similarity">
    <text evidence="7">Belongs to the binding-protein-dependent transport system permease family.</text>
</comment>
<dbReference type="InterPro" id="IPR051393">
    <property type="entry name" value="ABC_transporter_permease"/>
</dbReference>
<evidence type="ECO:0000313" key="10">
    <source>
        <dbReference type="EMBL" id="MET3726804.1"/>
    </source>
</evidence>
<dbReference type="PANTHER" id="PTHR30193:SF37">
    <property type="entry name" value="INNER MEMBRANE ABC TRANSPORTER PERMEASE PROTEIN YCJO"/>
    <property type="match status" value="1"/>
</dbReference>
<dbReference type="Pfam" id="PF00528">
    <property type="entry name" value="BPD_transp_1"/>
    <property type="match status" value="1"/>
</dbReference>
<keyword evidence="4 7" id="KW-0812">Transmembrane</keyword>
<dbReference type="PROSITE" id="PS50928">
    <property type="entry name" value="ABC_TM1"/>
    <property type="match status" value="1"/>
</dbReference>
<evidence type="ECO:0000256" key="5">
    <source>
        <dbReference type="ARBA" id="ARBA00022989"/>
    </source>
</evidence>
<dbReference type="InterPro" id="IPR035906">
    <property type="entry name" value="MetI-like_sf"/>
</dbReference>